<feature type="domain" description="G-patch" evidence="1">
    <location>
        <begin position="156"/>
        <end position="201"/>
    </location>
</feature>
<reference evidence="2" key="1">
    <citation type="submission" date="2018-07" db="EMBL/GenBank/DDBJ databases">
        <authorList>
            <person name="Quirk P.G."/>
            <person name="Krulwich T.A."/>
        </authorList>
    </citation>
    <scope>NUCLEOTIDE SEQUENCE</scope>
    <source>
        <strain evidence="2">Anand</strain>
    </source>
</reference>
<dbReference type="GO" id="GO:0071011">
    <property type="term" value="C:precatalytic spliceosome"/>
    <property type="evidence" value="ECO:0007669"/>
    <property type="project" value="TreeGrafter"/>
</dbReference>
<dbReference type="SMART" id="SM00443">
    <property type="entry name" value="G_patch"/>
    <property type="match status" value="1"/>
</dbReference>
<dbReference type="InterPro" id="IPR040052">
    <property type="entry name" value="RBM17"/>
</dbReference>
<dbReference type="Pfam" id="PF01585">
    <property type="entry name" value="G-patch"/>
    <property type="match status" value="1"/>
</dbReference>
<evidence type="ECO:0000313" key="3">
    <source>
        <dbReference type="EMBL" id="SVP90138.1"/>
    </source>
</evidence>
<dbReference type="GO" id="GO:0045292">
    <property type="term" value="P:mRNA cis splicing, via spliceosome"/>
    <property type="evidence" value="ECO:0007669"/>
    <property type="project" value="InterPro"/>
</dbReference>
<dbReference type="GO" id="GO:0003676">
    <property type="term" value="F:nucleic acid binding"/>
    <property type="evidence" value="ECO:0007669"/>
    <property type="project" value="InterPro"/>
</dbReference>
<dbReference type="EMBL" id="UIVT01000001">
    <property type="protein sequence ID" value="SVP88996.1"/>
    <property type="molecule type" value="Genomic_DNA"/>
</dbReference>
<name>A0A3B0MG82_THEAN</name>
<dbReference type="PROSITE" id="PS50174">
    <property type="entry name" value="G_PATCH"/>
    <property type="match status" value="1"/>
</dbReference>
<sequence length="338" mass="37967">MANSGDVDSTGEGVSKSTASWLTHRLYIAPNTVKRHKVTQNPTNFVNKSNTVGFRVGNNVNYNFNDEYDPRYPNEYEKVTKLLSIKSHTKVPQPIQLTPNTLTQTPLSGIILLHHILTAGDEMLKLRLEAMEKSEVYTETPSTQSLSVTSQPKKPEQPVALKMMEKMGWKGQGLGKNEQGMVTPLVAKSIGKKSAIIINAPNKPVSVSIPNTNVTKCLNTMEKVKDEVNIDEKDLSRICIIIFKGNSKVDLDELEEILTEFGTIIDIKLLSEKMCDTLLQDQRYSEVVGKFRQDSSIVVCEYETEEQSKRLFLEYNNKMLMESSVSILFLSPALYTQL</sequence>
<protein>
    <submittedName>
        <fullName evidence="2">RNA binding protein, putative</fullName>
    </submittedName>
</protein>
<dbReference type="VEuPathDB" id="PiroplasmaDB:TA06035"/>
<dbReference type="EMBL" id="UIVS01000001">
    <property type="protein sequence ID" value="SVP90138.1"/>
    <property type="molecule type" value="Genomic_DNA"/>
</dbReference>
<evidence type="ECO:0000313" key="2">
    <source>
        <dbReference type="EMBL" id="SVP88996.1"/>
    </source>
</evidence>
<proteinExistence type="predicted"/>
<organism evidence="2">
    <name type="scientific">Theileria annulata</name>
    <dbReference type="NCBI Taxonomy" id="5874"/>
    <lineage>
        <taxon>Eukaryota</taxon>
        <taxon>Sar</taxon>
        <taxon>Alveolata</taxon>
        <taxon>Apicomplexa</taxon>
        <taxon>Aconoidasida</taxon>
        <taxon>Piroplasmida</taxon>
        <taxon>Theileriidae</taxon>
        <taxon>Theileria</taxon>
    </lineage>
</organism>
<accession>A0A3B0MG82</accession>
<evidence type="ECO:0000259" key="1">
    <source>
        <dbReference type="PROSITE" id="PS50174"/>
    </source>
</evidence>
<dbReference type="InterPro" id="IPR000467">
    <property type="entry name" value="G_patch_dom"/>
</dbReference>
<dbReference type="PANTHER" id="PTHR13288:SF8">
    <property type="entry name" value="SPLICING FACTOR 45"/>
    <property type="match status" value="1"/>
</dbReference>
<dbReference type="AlphaFoldDB" id="A0A3B0MG82"/>
<dbReference type="PANTHER" id="PTHR13288">
    <property type="entry name" value="SPLICING FACTOR 45 SPF45"/>
    <property type="match status" value="1"/>
</dbReference>
<gene>
    <name evidence="2" type="ORF">TAT_000084900</name>
    <name evidence="3" type="ORF">TAV_000084300</name>
</gene>